<dbReference type="Gene3D" id="3.40.630.30">
    <property type="match status" value="1"/>
</dbReference>
<evidence type="ECO:0000313" key="2">
    <source>
        <dbReference type="EMBL" id="KAJ4964451.1"/>
    </source>
</evidence>
<name>A0A9Q0HFS3_9MAGN</name>
<dbReference type="AlphaFoldDB" id="A0A9Q0HFS3"/>
<sequence length="189" mass="21325">MALRNTKVSLSDISLRPFKESDLEDYMIIMNDNTASKFCTWNSMDKEEALNALLSVIYTHPWYRAICVKDRPIGYVSVNQGEGSDGCRAEIGYVVGSAYWGQGIATHALKMVISSIFSELQGLERLEALIDVDNLRSQRVAEKVGFIREGVLRKYWNPKGTPRDMVIYSLLKTDTPVPKKKKILCCIPV</sequence>
<evidence type="ECO:0000313" key="3">
    <source>
        <dbReference type="Proteomes" id="UP001141806"/>
    </source>
</evidence>
<reference evidence="2" key="1">
    <citation type="journal article" date="2023" name="Plant J.">
        <title>The genome of the king protea, Protea cynaroides.</title>
        <authorList>
            <person name="Chang J."/>
            <person name="Duong T.A."/>
            <person name="Schoeman C."/>
            <person name="Ma X."/>
            <person name="Roodt D."/>
            <person name="Barker N."/>
            <person name="Li Z."/>
            <person name="Van de Peer Y."/>
            <person name="Mizrachi E."/>
        </authorList>
    </citation>
    <scope>NUCLEOTIDE SEQUENCE</scope>
    <source>
        <tissue evidence="2">Young leaves</tissue>
    </source>
</reference>
<dbReference type="Proteomes" id="UP001141806">
    <property type="component" value="Unassembled WGS sequence"/>
</dbReference>
<proteinExistence type="predicted"/>
<accession>A0A9Q0HFS3</accession>
<gene>
    <name evidence="2" type="ORF">NE237_024390</name>
</gene>
<dbReference type="InterPro" id="IPR016181">
    <property type="entry name" value="Acyl_CoA_acyltransferase"/>
</dbReference>
<comment type="caution">
    <text evidence="2">The sequence shown here is derived from an EMBL/GenBank/DDBJ whole genome shotgun (WGS) entry which is preliminary data.</text>
</comment>
<dbReference type="CDD" id="cd04301">
    <property type="entry name" value="NAT_SF"/>
    <property type="match status" value="1"/>
</dbReference>
<dbReference type="PROSITE" id="PS51186">
    <property type="entry name" value="GNAT"/>
    <property type="match status" value="1"/>
</dbReference>
<organism evidence="2 3">
    <name type="scientific">Protea cynaroides</name>
    <dbReference type="NCBI Taxonomy" id="273540"/>
    <lineage>
        <taxon>Eukaryota</taxon>
        <taxon>Viridiplantae</taxon>
        <taxon>Streptophyta</taxon>
        <taxon>Embryophyta</taxon>
        <taxon>Tracheophyta</taxon>
        <taxon>Spermatophyta</taxon>
        <taxon>Magnoliopsida</taxon>
        <taxon>Proteales</taxon>
        <taxon>Proteaceae</taxon>
        <taxon>Protea</taxon>
    </lineage>
</organism>
<dbReference type="PANTHER" id="PTHR46067">
    <property type="entry name" value="ACYL-COA N-ACYLTRANSFERASES (NAT) SUPERFAMILY PROTEIN"/>
    <property type="match status" value="1"/>
</dbReference>
<dbReference type="EMBL" id="JAMYWD010000008">
    <property type="protein sequence ID" value="KAJ4964451.1"/>
    <property type="molecule type" value="Genomic_DNA"/>
</dbReference>
<dbReference type="InterPro" id="IPR000182">
    <property type="entry name" value="GNAT_dom"/>
</dbReference>
<dbReference type="SUPFAM" id="SSF55729">
    <property type="entry name" value="Acyl-CoA N-acyltransferases (Nat)"/>
    <property type="match status" value="1"/>
</dbReference>
<dbReference type="Pfam" id="PF13302">
    <property type="entry name" value="Acetyltransf_3"/>
    <property type="match status" value="1"/>
</dbReference>
<dbReference type="GO" id="GO:0016747">
    <property type="term" value="F:acyltransferase activity, transferring groups other than amino-acyl groups"/>
    <property type="evidence" value="ECO:0007669"/>
    <property type="project" value="InterPro"/>
</dbReference>
<evidence type="ECO:0000259" key="1">
    <source>
        <dbReference type="PROSITE" id="PS51186"/>
    </source>
</evidence>
<dbReference type="PANTHER" id="PTHR46067:SF27">
    <property type="entry name" value="ACYL-COA N-ACYLTRANSFERASES (NAT) SUPERFAMILY PROTEIN"/>
    <property type="match status" value="1"/>
</dbReference>
<keyword evidence="3" id="KW-1185">Reference proteome</keyword>
<feature type="domain" description="N-acetyltransferase" evidence="1">
    <location>
        <begin position="13"/>
        <end position="173"/>
    </location>
</feature>
<dbReference type="OrthoDB" id="630895at2759"/>
<protein>
    <recommendedName>
        <fullName evidence="1">N-acetyltransferase domain-containing protein</fullName>
    </recommendedName>
</protein>